<dbReference type="AlphaFoldDB" id="A0A5B2WVW5"/>
<dbReference type="OrthoDB" id="7945987at2"/>
<dbReference type="RefSeq" id="WP_149853422.1">
    <property type="nucleotide sequence ID" value="NZ_VUOB01000063.1"/>
</dbReference>
<dbReference type="EMBL" id="VUOB01000063">
    <property type="protein sequence ID" value="KAA2254057.1"/>
    <property type="molecule type" value="Genomic_DNA"/>
</dbReference>
<dbReference type="SMART" id="SM00418">
    <property type="entry name" value="HTH_ARSR"/>
    <property type="match status" value="1"/>
</dbReference>
<accession>A0A5B2WVW5</accession>
<dbReference type="InterPro" id="IPR001845">
    <property type="entry name" value="HTH_ArsR_DNA-bd_dom"/>
</dbReference>
<evidence type="ECO:0000313" key="3">
    <source>
        <dbReference type="Proteomes" id="UP000323454"/>
    </source>
</evidence>
<dbReference type="InterPro" id="IPR036390">
    <property type="entry name" value="WH_DNA-bd_sf"/>
</dbReference>
<sequence>MPGQPDRDRNATVEELRALGHPLRWRILRLCLDSARTNQELAQRLGVAPATVLRHVRVLVRTGFLAAEPVRTGARGALERPYRATKRTWGLGVIDFEQPELSRQVDLAMLAAHRAELIEAGPEASRDGARGTLRLGAESQAELRERMVELISEFADRNEAGGEPLSYLWSLIAREPDTHGDRQG</sequence>
<dbReference type="CDD" id="cd00090">
    <property type="entry name" value="HTH_ARSR"/>
    <property type="match status" value="1"/>
</dbReference>
<dbReference type="GO" id="GO:0003700">
    <property type="term" value="F:DNA-binding transcription factor activity"/>
    <property type="evidence" value="ECO:0007669"/>
    <property type="project" value="InterPro"/>
</dbReference>
<evidence type="ECO:0000313" key="2">
    <source>
        <dbReference type="EMBL" id="KAA2254057.1"/>
    </source>
</evidence>
<reference evidence="2 3" key="1">
    <citation type="submission" date="2019-09" db="EMBL/GenBank/DDBJ databases">
        <title>Goodfellowia gen. nov., a new genus of the Pseudonocardineae related to Actinoalloteichus, containing Goodfellowia coeruleoviolacea gen. nov., comb. nov. gen. nov., comb. nov.</title>
        <authorList>
            <person name="Labeda D."/>
        </authorList>
    </citation>
    <scope>NUCLEOTIDE SEQUENCE [LARGE SCALE GENOMIC DNA]</scope>
    <source>
        <strain evidence="2 3">AN110305</strain>
    </source>
</reference>
<dbReference type="InterPro" id="IPR036388">
    <property type="entry name" value="WH-like_DNA-bd_sf"/>
</dbReference>
<proteinExistence type="predicted"/>
<keyword evidence="3" id="KW-1185">Reference proteome</keyword>
<name>A0A5B2WVW5_9PSEU</name>
<protein>
    <submittedName>
        <fullName evidence="2">Helix-turn-helix domain-containing protein</fullName>
    </submittedName>
</protein>
<evidence type="ECO:0000259" key="1">
    <source>
        <dbReference type="SMART" id="SM00418"/>
    </source>
</evidence>
<comment type="caution">
    <text evidence="2">The sequence shown here is derived from an EMBL/GenBank/DDBJ whole genome shotgun (WGS) entry which is preliminary data.</text>
</comment>
<dbReference type="SUPFAM" id="SSF46785">
    <property type="entry name" value="Winged helix' DNA-binding domain"/>
    <property type="match status" value="1"/>
</dbReference>
<reference evidence="2 3" key="2">
    <citation type="submission" date="2019-09" db="EMBL/GenBank/DDBJ databases">
        <authorList>
            <person name="Jin C."/>
        </authorList>
    </citation>
    <scope>NUCLEOTIDE SEQUENCE [LARGE SCALE GENOMIC DNA]</scope>
    <source>
        <strain evidence="2 3">AN110305</strain>
    </source>
</reference>
<dbReference type="InterPro" id="IPR011991">
    <property type="entry name" value="ArsR-like_HTH"/>
</dbReference>
<dbReference type="Pfam" id="PF12840">
    <property type="entry name" value="HTH_20"/>
    <property type="match status" value="1"/>
</dbReference>
<dbReference type="Gene3D" id="1.10.10.10">
    <property type="entry name" value="Winged helix-like DNA-binding domain superfamily/Winged helix DNA-binding domain"/>
    <property type="match status" value="1"/>
</dbReference>
<feature type="domain" description="HTH arsR-type" evidence="1">
    <location>
        <begin position="14"/>
        <end position="95"/>
    </location>
</feature>
<gene>
    <name evidence="2" type="ORF">F0L68_31085</name>
</gene>
<dbReference type="Proteomes" id="UP000323454">
    <property type="component" value="Unassembled WGS sequence"/>
</dbReference>
<organism evidence="2 3">
    <name type="scientific">Solihabitans fulvus</name>
    <dbReference type="NCBI Taxonomy" id="1892852"/>
    <lineage>
        <taxon>Bacteria</taxon>
        <taxon>Bacillati</taxon>
        <taxon>Actinomycetota</taxon>
        <taxon>Actinomycetes</taxon>
        <taxon>Pseudonocardiales</taxon>
        <taxon>Pseudonocardiaceae</taxon>
        <taxon>Solihabitans</taxon>
    </lineage>
</organism>